<feature type="domain" description="ABC transporter" evidence="14">
    <location>
        <begin position="1096"/>
        <end position="1333"/>
    </location>
</feature>
<reference evidence="16" key="2">
    <citation type="submission" date="2023-01" db="EMBL/GenBank/DDBJ databases">
        <authorList>
            <person name="Petersen C."/>
        </authorList>
    </citation>
    <scope>NUCLEOTIDE SEQUENCE</scope>
    <source>
        <strain evidence="16">IBT 17514</strain>
    </source>
</reference>
<dbReference type="InterPro" id="IPR003439">
    <property type="entry name" value="ABC_transporter-like_ATP-bd"/>
</dbReference>
<dbReference type="PROSITE" id="PS50929">
    <property type="entry name" value="ABC_TM1F"/>
    <property type="match status" value="2"/>
</dbReference>
<reference evidence="16" key="1">
    <citation type="journal article" date="2023" name="IMA Fungus">
        <title>Comparative genomic study of the Penicillium genus elucidates a diverse pangenome and 15 lateral gene transfer events.</title>
        <authorList>
            <person name="Petersen C."/>
            <person name="Sorensen T."/>
            <person name="Nielsen M.R."/>
            <person name="Sondergaard T.E."/>
            <person name="Sorensen J.L."/>
            <person name="Fitzpatrick D.A."/>
            <person name="Frisvad J.C."/>
            <person name="Nielsen K.L."/>
        </authorList>
    </citation>
    <scope>NUCLEOTIDE SEQUENCE</scope>
    <source>
        <strain evidence="16">IBT 17514</strain>
    </source>
</reference>
<keyword evidence="5 13" id="KW-0812">Transmembrane</keyword>
<dbReference type="FunFam" id="1.20.1560.10:FF:000102">
    <property type="entry name" value="ABC multidrug transporter Mdr1"/>
    <property type="match status" value="1"/>
</dbReference>
<evidence type="ECO:0000256" key="9">
    <source>
        <dbReference type="ARBA" id="ARBA00023136"/>
    </source>
</evidence>
<keyword evidence="4" id="KW-1003">Cell membrane</keyword>
<dbReference type="Gene3D" id="1.20.1560.10">
    <property type="entry name" value="ABC transporter type 1, transmembrane domain"/>
    <property type="match status" value="2"/>
</dbReference>
<keyword evidence="6" id="KW-0547">Nucleotide-binding</keyword>
<evidence type="ECO:0000256" key="12">
    <source>
        <dbReference type="SAM" id="MobiDB-lite"/>
    </source>
</evidence>
<evidence type="ECO:0000256" key="1">
    <source>
        <dbReference type="ARBA" id="ARBA00004651"/>
    </source>
</evidence>
<feature type="transmembrane region" description="Helical" evidence="13">
    <location>
        <begin position="818"/>
        <end position="840"/>
    </location>
</feature>
<keyword evidence="9 13" id="KW-0472">Membrane</keyword>
<dbReference type="GO" id="GO:0005743">
    <property type="term" value="C:mitochondrial inner membrane"/>
    <property type="evidence" value="ECO:0007669"/>
    <property type="project" value="TreeGrafter"/>
</dbReference>
<dbReference type="PROSITE" id="PS00211">
    <property type="entry name" value="ABC_TRANSPORTER_1"/>
    <property type="match status" value="2"/>
</dbReference>
<dbReference type="GO" id="GO:0015421">
    <property type="term" value="F:ABC-type oligopeptide transporter activity"/>
    <property type="evidence" value="ECO:0007669"/>
    <property type="project" value="TreeGrafter"/>
</dbReference>
<feature type="transmembrane region" description="Helical" evidence="13">
    <location>
        <begin position="258"/>
        <end position="280"/>
    </location>
</feature>
<dbReference type="GO" id="GO:0005524">
    <property type="term" value="F:ATP binding"/>
    <property type="evidence" value="ECO:0007669"/>
    <property type="project" value="UniProtKB-KW"/>
</dbReference>
<dbReference type="InterPro" id="IPR011527">
    <property type="entry name" value="ABC1_TM_dom"/>
</dbReference>
<evidence type="ECO:0000256" key="4">
    <source>
        <dbReference type="ARBA" id="ARBA00022475"/>
    </source>
</evidence>
<feature type="transmembrane region" description="Helical" evidence="13">
    <location>
        <begin position="106"/>
        <end position="126"/>
    </location>
</feature>
<keyword evidence="17" id="KW-1185">Reference proteome</keyword>
<feature type="transmembrane region" description="Helical" evidence="13">
    <location>
        <begin position="370"/>
        <end position="388"/>
    </location>
</feature>
<keyword evidence="3" id="KW-0813">Transport</keyword>
<evidence type="ECO:0000313" key="17">
    <source>
        <dbReference type="Proteomes" id="UP001215712"/>
    </source>
</evidence>
<dbReference type="SMART" id="SM00382">
    <property type="entry name" value="AAA"/>
    <property type="match status" value="2"/>
</dbReference>
<feature type="domain" description="ABC transmembrane type-1" evidence="15">
    <location>
        <begin position="110"/>
        <end position="400"/>
    </location>
</feature>
<dbReference type="Pfam" id="PF00005">
    <property type="entry name" value="ABC_tran"/>
    <property type="match status" value="2"/>
</dbReference>
<dbReference type="CDD" id="cd03249">
    <property type="entry name" value="ABC_MTABC3_MDL1_MDL2"/>
    <property type="match status" value="2"/>
</dbReference>
<dbReference type="InterPro" id="IPR039421">
    <property type="entry name" value="Type_1_exporter"/>
</dbReference>
<dbReference type="FunFam" id="3.40.50.300:FF:000302">
    <property type="entry name" value="ATP-binding cassette subfamily B member 5"/>
    <property type="match status" value="1"/>
</dbReference>
<evidence type="ECO:0000256" key="5">
    <source>
        <dbReference type="ARBA" id="ARBA00022692"/>
    </source>
</evidence>
<feature type="transmembrane region" description="Helical" evidence="13">
    <location>
        <begin position="336"/>
        <end position="358"/>
    </location>
</feature>
<dbReference type="CDD" id="cd18578">
    <property type="entry name" value="ABC_6TM_Pgp_ABCB1_D2_like"/>
    <property type="match status" value="1"/>
</dbReference>
<feature type="transmembrane region" description="Helical" evidence="13">
    <location>
        <begin position="1034"/>
        <end position="1056"/>
    </location>
</feature>
<comment type="similarity">
    <text evidence="2">Belongs to the ABC transporter superfamily. ABCB family. Multidrug resistance exporter (TC 3.A.1.201) subfamily.</text>
</comment>
<evidence type="ECO:0000259" key="14">
    <source>
        <dbReference type="PROSITE" id="PS50893"/>
    </source>
</evidence>
<sequence>MQVKSNSVSEFKFYDVQRNSRLSYLPRGSESVEGKQITVNHSTTTKEHKDLEKLDSHILPVEALQDEDVFKHLSPEEAAILKEQVTIPVVKVGIKTLYRYATKKDVLLIFICALCAIAAGAAQPLMTVVFGNLTGQISSFASSEAELEAFRHKITHNVLYFVYLGIGEFVTVYISTVGFIYTGEKISGRIREEYLAACLRQNIGFYDKLGAGEITTRITADTNLIQEGISEKVSRTLAAMATFFAAFIIAFVKYWKLALILCSIIVAIVVVLGACGTFMVKYNKQSLASYALGGTVAEEVLSSIRNAVAFGTQDKLALQYDTHLAEAEKWGFRHKAVLGGMMGFAMWVVYLSYGLAFWQGSHFLIDGELGIGPILTIILSMLIASFSLSNVAPNVQAFTTGLAAAVKVYDTIDRVSPINPELETGERLEHIEGRIELRGIKHIYPSRPEVCVMDNVDMLIPAGKNTALVGASGSGKSTIVGLIERFYNPVAGQILLDGHDISTLNLKWLRQQISLVGQEPTLFGTTIYQNIAHGLIGTTYQDESPDLQKQRIIDAAKMANAHDFISALPEGYETNVGVKGFLLSGGQKQRIAIARAMVSDPKILLLDEATSALDTKSEGVVQAALEVAAEGRTTIIIAHRLSTIRDADNIFVMSEGRVIEEGNHDELLHKKGAYHSLVEAQKIGDSNDSPSDGEAPIDESTNSNAADNYDEDSADKIASEKLRMNRTNTQQSQSSRVLRSRQPEVLQKYSMWTLFKFIIAFNKQEWHILLFGLFWAAICGCGNPTSAVLLAKEIISLAAFGTTASASEVQSNSNFWSWMYFMLAFVQFIAFVSQGVAFAWCSEKLVHRVRDIAFRTMLRQDIAFFDKDENSAGALTSFLSTGTTSVAGLSGATMGSILTCVTTLIAAISLSCAIGWKLGLVTTSTIPVLVGCGYLRFYILAQFQARAKKAYESSAAYACEATSAIRTVASLTREEDVLLQYQAFLAEQAKKSLRSVLGTSTLYAASESLTFLCMALGFWYGTTLITSGEYSIEQFFICFPAIIFGAQSAGSIFAFAPDMGKAQESARDLKILFDHKPSIDTWSAEGQMVDEIEGHIEFRDVHFRYPTRPEQPVLRGLNLTIKPGQYVALVGASGCGKSTTIALLERFYDPLVGGIFVDDKDISTLNLPCYRSYIALVSQEPTLYQGTIRENILLGTSRPVSDEEVETACREANIYDFIMSLPEGFATVVGNKGAMLSGGQKQRVAIARALIRKPRVLLLDEATSALDSESERVVQAALDKAAKGRTTVAVAHRLSTIQHADIIYVFDQGQIVEAGTHGELMKLRGRYSELVSLQSLEEVV</sequence>
<dbReference type="PANTHER" id="PTHR43394:SF1">
    <property type="entry name" value="ATP-BINDING CASSETTE SUB-FAMILY B MEMBER 10, MITOCHONDRIAL"/>
    <property type="match status" value="1"/>
</dbReference>
<feature type="transmembrane region" description="Helical" evidence="13">
    <location>
        <begin position="768"/>
        <end position="791"/>
    </location>
</feature>
<keyword evidence="7" id="KW-0067">ATP-binding</keyword>
<comment type="caution">
    <text evidence="16">The sequence shown here is derived from an EMBL/GenBank/DDBJ whole genome shotgun (WGS) entry which is preliminary data.</text>
</comment>
<dbReference type="CDD" id="cd18577">
    <property type="entry name" value="ABC_6TM_Pgp_ABCB1_D1_like"/>
    <property type="match status" value="1"/>
</dbReference>
<dbReference type="FunFam" id="3.40.50.300:FF:000251">
    <property type="entry name" value="ABC transporter B family member 19"/>
    <property type="match status" value="1"/>
</dbReference>
<dbReference type="InterPro" id="IPR003593">
    <property type="entry name" value="AAA+_ATPase"/>
</dbReference>
<evidence type="ECO:0000256" key="13">
    <source>
        <dbReference type="SAM" id="Phobius"/>
    </source>
</evidence>
<dbReference type="FunFam" id="1.20.1560.10:FF:000009">
    <property type="entry name" value="ABC transporter B family member 1"/>
    <property type="match status" value="1"/>
</dbReference>
<evidence type="ECO:0000256" key="10">
    <source>
        <dbReference type="ARBA" id="ARBA00023180"/>
    </source>
</evidence>
<protein>
    <recommendedName>
        <fullName evidence="11">ABC multidrug transporter MDR2</fullName>
    </recommendedName>
</protein>
<evidence type="ECO:0000256" key="7">
    <source>
        <dbReference type="ARBA" id="ARBA00022840"/>
    </source>
</evidence>
<dbReference type="PROSITE" id="PS50893">
    <property type="entry name" value="ABC_TRANSPORTER_2"/>
    <property type="match status" value="2"/>
</dbReference>
<feature type="transmembrane region" description="Helical" evidence="13">
    <location>
        <begin position="160"/>
        <end position="181"/>
    </location>
</feature>
<dbReference type="Proteomes" id="UP001215712">
    <property type="component" value="Unassembled WGS sequence"/>
</dbReference>
<keyword evidence="10" id="KW-0325">Glycoprotein</keyword>
<dbReference type="GO" id="GO:0016887">
    <property type="term" value="F:ATP hydrolysis activity"/>
    <property type="evidence" value="ECO:0007669"/>
    <property type="project" value="InterPro"/>
</dbReference>
<feature type="transmembrane region" description="Helical" evidence="13">
    <location>
        <begin position="886"/>
        <end position="908"/>
    </location>
</feature>
<organism evidence="16 17">
    <name type="scientific">Penicillium malachiteum</name>
    <dbReference type="NCBI Taxonomy" id="1324776"/>
    <lineage>
        <taxon>Eukaryota</taxon>
        <taxon>Fungi</taxon>
        <taxon>Dikarya</taxon>
        <taxon>Ascomycota</taxon>
        <taxon>Pezizomycotina</taxon>
        <taxon>Eurotiomycetes</taxon>
        <taxon>Eurotiomycetidae</taxon>
        <taxon>Eurotiales</taxon>
        <taxon>Aspergillaceae</taxon>
        <taxon>Penicillium</taxon>
    </lineage>
</organism>
<feature type="domain" description="ABC transporter" evidence="14">
    <location>
        <begin position="435"/>
        <end position="680"/>
    </location>
</feature>
<dbReference type="PANTHER" id="PTHR43394">
    <property type="entry name" value="ATP-DEPENDENT PERMEASE MDL1, MITOCHONDRIAL"/>
    <property type="match status" value="1"/>
</dbReference>
<dbReference type="EMBL" id="JAQJAN010000017">
    <property type="protein sequence ID" value="KAJ5710076.1"/>
    <property type="molecule type" value="Genomic_DNA"/>
</dbReference>
<dbReference type="SUPFAM" id="SSF52540">
    <property type="entry name" value="P-loop containing nucleoside triphosphate hydrolases"/>
    <property type="match status" value="2"/>
</dbReference>
<comment type="subcellular location">
    <subcellularLocation>
        <location evidence="1">Cell membrane</location>
        <topology evidence="1">Multi-pass membrane protein</topology>
    </subcellularLocation>
</comment>
<evidence type="ECO:0000256" key="2">
    <source>
        <dbReference type="ARBA" id="ARBA00007577"/>
    </source>
</evidence>
<dbReference type="GO" id="GO:0005886">
    <property type="term" value="C:plasma membrane"/>
    <property type="evidence" value="ECO:0007669"/>
    <property type="project" value="UniProtKB-SubCell"/>
</dbReference>
<evidence type="ECO:0000256" key="3">
    <source>
        <dbReference type="ARBA" id="ARBA00022448"/>
    </source>
</evidence>
<feature type="domain" description="ABC transmembrane type-1" evidence="15">
    <location>
        <begin position="770"/>
        <end position="1061"/>
    </location>
</feature>
<feature type="transmembrane region" description="Helical" evidence="13">
    <location>
        <begin position="233"/>
        <end position="252"/>
    </location>
</feature>
<feature type="transmembrane region" description="Helical" evidence="13">
    <location>
        <begin position="914"/>
        <end position="939"/>
    </location>
</feature>
<accession>A0AAD6MSL8</accession>
<evidence type="ECO:0000256" key="6">
    <source>
        <dbReference type="ARBA" id="ARBA00022741"/>
    </source>
</evidence>
<evidence type="ECO:0000259" key="15">
    <source>
        <dbReference type="PROSITE" id="PS50929"/>
    </source>
</evidence>
<evidence type="ECO:0000313" key="16">
    <source>
        <dbReference type="EMBL" id="KAJ5710076.1"/>
    </source>
</evidence>
<dbReference type="Pfam" id="PF00664">
    <property type="entry name" value="ABC_membrane"/>
    <property type="match status" value="2"/>
</dbReference>
<dbReference type="InterPro" id="IPR036640">
    <property type="entry name" value="ABC1_TM_sf"/>
</dbReference>
<dbReference type="SUPFAM" id="SSF90123">
    <property type="entry name" value="ABC transporter transmembrane region"/>
    <property type="match status" value="2"/>
</dbReference>
<dbReference type="InterPro" id="IPR017871">
    <property type="entry name" value="ABC_transporter-like_CS"/>
</dbReference>
<dbReference type="GO" id="GO:0090374">
    <property type="term" value="P:oligopeptide export from mitochondrion"/>
    <property type="evidence" value="ECO:0007669"/>
    <property type="project" value="TreeGrafter"/>
</dbReference>
<keyword evidence="8 13" id="KW-1133">Transmembrane helix</keyword>
<evidence type="ECO:0000256" key="8">
    <source>
        <dbReference type="ARBA" id="ARBA00022989"/>
    </source>
</evidence>
<dbReference type="Gene3D" id="3.40.50.300">
    <property type="entry name" value="P-loop containing nucleotide triphosphate hydrolases"/>
    <property type="match status" value="2"/>
</dbReference>
<dbReference type="InterPro" id="IPR027417">
    <property type="entry name" value="P-loop_NTPase"/>
</dbReference>
<gene>
    <name evidence="16" type="ORF">N7493_009668</name>
</gene>
<name>A0AAD6MSL8_9EURO</name>
<proteinExistence type="inferred from homology"/>
<evidence type="ECO:0000256" key="11">
    <source>
        <dbReference type="ARBA" id="ARBA00049740"/>
    </source>
</evidence>
<feature type="region of interest" description="Disordered" evidence="12">
    <location>
        <begin position="683"/>
        <end position="711"/>
    </location>
</feature>